<feature type="compositionally biased region" description="Basic and acidic residues" evidence="1">
    <location>
        <begin position="15"/>
        <end position="34"/>
    </location>
</feature>
<protein>
    <submittedName>
        <fullName evidence="2">Uncharacterized protein</fullName>
    </submittedName>
</protein>
<keyword evidence="3" id="KW-1185">Reference proteome</keyword>
<feature type="compositionally biased region" description="Polar residues" evidence="1">
    <location>
        <begin position="35"/>
        <end position="44"/>
    </location>
</feature>
<name>A0A392QLZ9_9FABA</name>
<accession>A0A392QLZ9</accession>
<organism evidence="2 3">
    <name type="scientific">Trifolium medium</name>
    <dbReference type="NCBI Taxonomy" id="97028"/>
    <lineage>
        <taxon>Eukaryota</taxon>
        <taxon>Viridiplantae</taxon>
        <taxon>Streptophyta</taxon>
        <taxon>Embryophyta</taxon>
        <taxon>Tracheophyta</taxon>
        <taxon>Spermatophyta</taxon>
        <taxon>Magnoliopsida</taxon>
        <taxon>eudicotyledons</taxon>
        <taxon>Gunneridae</taxon>
        <taxon>Pentapetalae</taxon>
        <taxon>rosids</taxon>
        <taxon>fabids</taxon>
        <taxon>Fabales</taxon>
        <taxon>Fabaceae</taxon>
        <taxon>Papilionoideae</taxon>
        <taxon>50 kb inversion clade</taxon>
        <taxon>NPAAA clade</taxon>
        <taxon>Hologalegina</taxon>
        <taxon>IRL clade</taxon>
        <taxon>Trifolieae</taxon>
        <taxon>Trifolium</taxon>
    </lineage>
</organism>
<evidence type="ECO:0000313" key="3">
    <source>
        <dbReference type="Proteomes" id="UP000265520"/>
    </source>
</evidence>
<sequence>MSRIKEQCQEIELRNRRIDTVERPTQCRDVEAIKTQDSQMQGIQEDTKEFDEREEPIEESEPIIQENPQPTQTPPAQTTPKSPVLVQPYPSKNEKKETQKEIDKKIDGYMNKTEISVPLKDLLRIAPPFNKYMKKLVSGKIQFSEKGTVMLTEECSALFQKKLPQKCKDPGSI</sequence>
<proteinExistence type="predicted"/>
<feature type="non-terminal residue" evidence="2">
    <location>
        <position position="173"/>
    </location>
</feature>
<comment type="caution">
    <text evidence="2">The sequence shown here is derived from an EMBL/GenBank/DDBJ whole genome shotgun (WGS) entry which is preliminary data.</text>
</comment>
<evidence type="ECO:0000256" key="1">
    <source>
        <dbReference type="SAM" id="MobiDB-lite"/>
    </source>
</evidence>
<dbReference type="EMBL" id="LXQA010144159">
    <property type="protein sequence ID" value="MCI24894.1"/>
    <property type="molecule type" value="Genomic_DNA"/>
</dbReference>
<dbReference type="AlphaFoldDB" id="A0A392QLZ9"/>
<feature type="compositionally biased region" description="Acidic residues" evidence="1">
    <location>
        <begin position="52"/>
        <end position="61"/>
    </location>
</feature>
<dbReference type="Proteomes" id="UP000265520">
    <property type="component" value="Unassembled WGS sequence"/>
</dbReference>
<feature type="compositionally biased region" description="Low complexity" evidence="1">
    <location>
        <begin position="62"/>
        <end position="80"/>
    </location>
</feature>
<feature type="region of interest" description="Disordered" evidence="1">
    <location>
        <begin position="15"/>
        <end position="101"/>
    </location>
</feature>
<evidence type="ECO:0000313" key="2">
    <source>
        <dbReference type="EMBL" id="MCI24894.1"/>
    </source>
</evidence>
<feature type="compositionally biased region" description="Basic and acidic residues" evidence="1">
    <location>
        <begin position="92"/>
        <end position="101"/>
    </location>
</feature>
<reference evidence="2 3" key="1">
    <citation type="journal article" date="2018" name="Front. Plant Sci.">
        <title>Red Clover (Trifolium pratense) and Zigzag Clover (T. medium) - A Picture of Genomic Similarities and Differences.</title>
        <authorList>
            <person name="Dluhosova J."/>
            <person name="Istvanek J."/>
            <person name="Nedelnik J."/>
            <person name="Repkova J."/>
        </authorList>
    </citation>
    <scope>NUCLEOTIDE SEQUENCE [LARGE SCALE GENOMIC DNA]</scope>
    <source>
        <strain evidence="3">cv. 10/8</strain>
        <tissue evidence="2">Leaf</tissue>
    </source>
</reference>